<organism evidence="2 3">
    <name type="scientific">Iris pallida</name>
    <name type="common">Sweet iris</name>
    <dbReference type="NCBI Taxonomy" id="29817"/>
    <lineage>
        <taxon>Eukaryota</taxon>
        <taxon>Viridiplantae</taxon>
        <taxon>Streptophyta</taxon>
        <taxon>Embryophyta</taxon>
        <taxon>Tracheophyta</taxon>
        <taxon>Spermatophyta</taxon>
        <taxon>Magnoliopsida</taxon>
        <taxon>Liliopsida</taxon>
        <taxon>Asparagales</taxon>
        <taxon>Iridaceae</taxon>
        <taxon>Iridoideae</taxon>
        <taxon>Irideae</taxon>
        <taxon>Iris</taxon>
    </lineage>
</organism>
<dbReference type="EMBL" id="JANAVB010004522">
    <property type="protein sequence ID" value="KAJ6848735.1"/>
    <property type="molecule type" value="Genomic_DNA"/>
</dbReference>
<keyword evidence="1" id="KW-0472">Membrane</keyword>
<gene>
    <name evidence="2" type="ORF">M6B38_275880</name>
</gene>
<dbReference type="AlphaFoldDB" id="A0AAX6I8H0"/>
<reference evidence="2" key="2">
    <citation type="submission" date="2023-04" db="EMBL/GenBank/DDBJ databases">
        <authorList>
            <person name="Bruccoleri R.E."/>
            <person name="Oakeley E.J."/>
            <person name="Faust A.-M."/>
            <person name="Dessus-Babus S."/>
            <person name="Altorfer M."/>
            <person name="Burckhardt D."/>
            <person name="Oertli M."/>
            <person name="Naumann U."/>
            <person name="Petersen F."/>
            <person name="Wong J."/>
        </authorList>
    </citation>
    <scope>NUCLEOTIDE SEQUENCE</scope>
    <source>
        <strain evidence="2">GSM-AAB239-AS_SAM_17_03QT</strain>
        <tissue evidence="2">Leaf</tissue>
    </source>
</reference>
<keyword evidence="1" id="KW-0812">Transmembrane</keyword>
<accession>A0AAX6I8H0</accession>
<sequence length="52" mass="5901">MQLVWMCISTDCYHSSYCIHILKISITLLFFIMNSMSHGLSSEICRVGTQGT</sequence>
<evidence type="ECO:0000256" key="1">
    <source>
        <dbReference type="SAM" id="Phobius"/>
    </source>
</evidence>
<dbReference type="Proteomes" id="UP001140949">
    <property type="component" value="Unassembled WGS sequence"/>
</dbReference>
<feature type="transmembrane region" description="Helical" evidence="1">
    <location>
        <begin position="12"/>
        <end position="33"/>
    </location>
</feature>
<comment type="caution">
    <text evidence="2">The sequence shown here is derived from an EMBL/GenBank/DDBJ whole genome shotgun (WGS) entry which is preliminary data.</text>
</comment>
<evidence type="ECO:0000313" key="2">
    <source>
        <dbReference type="EMBL" id="KAJ6848735.1"/>
    </source>
</evidence>
<keyword evidence="3" id="KW-1185">Reference proteome</keyword>
<name>A0AAX6I8H0_IRIPA</name>
<keyword evidence="1" id="KW-1133">Transmembrane helix</keyword>
<evidence type="ECO:0000313" key="3">
    <source>
        <dbReference type="Proteomes" id="UP001140949"/>
    </source>
</evidence>
<proteinExistence type="predicted"/>
<protein>
    <submittedName>
        <fullName evidence="2">Uncharacterized protein</fullName>
    </submittedName>
</protein>
<reference evidence="2" key="1">
    <citation type="journal article" date="2023" name="GigaByte">
        <title>Genome assembly of the bearded iris, Iris pallida Lam.</title>
        <authorList>
            <person name="Bruccoleri R.E."/>
            <person name="Oakeley E.J."/>
            <person name="Faust A.M.E."/>
            <person name="Altorfer M."/>
            <person name="Dessus-Babus S."/>
            <person name="Burckhardt D."/>
            <person name="Oertli M."/>
            <person name="Naumann U."/>
            <person name="Petersen F."/>
            <person name="Wong J."/>
        </authorList>
    </citation>
    <scope>NUCLEOTIDE SEQUENCE</scope>
    <source>
        <strain evidence="2">GSM-AAB239-AS_SAM_17_03QT</strain>
    </source>
</reference>